<dbReference type="NCBIfam" id="TIGR02814">
    <property type="entry name" value="pfaD_fam"/>
    <property type="match status" value="1"/>
</dbReference>
<dbReference type="InterPro" id="IPR016035">
    <property type="entry name" value="Acyl_Trfase/lysoPLipase"/>
</dbReference>
<evidence type="ECO:0000313" key="6">
    <source>
        <dbReference type="EMBL" id="WUP77859.1"/>
    </source>
</evidence>
<sequence length="775" mass="83918">MRAWLFPGQGSQRKGMGEGLFDLFPGLCAEVDAILGYSIRDLCLKDPDGRLRQTQYAQPALFVVNALTHLARLREEPEPDFYAGHSLGEFDALFAAGCFDLATGVRLVRRRGELMGRADGGVMTAVLGLPAATVAALLEEAGVADVDVANHNSADQVVLSGAPEGMARAVEAVERAGGARCVPLNVSAAFHSRHMRPAAEEFAAFLREVEFAPPRVPVVANVTARPYPRDGVADLLARQIASPVRWWDSMSYLFHRGVREIAEVGPGTVLTGLWRSACRTPATVTPVPQAPAPVTPAAPMTPAHANPAPTAPAAEADARLASAAEKLGSARFRREYGLRYAYLAGSMYKGISSADLVVRMGRSGLMGFFGAGGLSLERTEQALLDIRRRLGSEVPFGMNLLNDLDDPAREERTVTLYLKHDVRFVEAAAYLGVTAPLVRFRFSGAHRDAQGRPVAVRRVLAKVSRPEVATAFMSPPPQALLDRLVREGGLTPAEAEVARELPVGGEVCVEADSGGHTDAGVALTLVPAMRRLRDELTDRYGYRTPILLGASGGLGAPEAVAAAFVLGADFVLTGSVNQCSPEAGTSEAVKDLLAGLDVQDTAYAPSGDMFELGARVQVVRKGTLFAARATKLHQLYQRHRSLEEIDPATLASIERTFFRRSVEEVWRETRDHYLSGGRPHVVEKAERDPRHRMVLVFKWYFAHSNRLALAGDPAERANYQIHCGPAMGAFNRFVRGSELEDWRDRHVDVIAERLMTGAARCLDGRIPADPTSMKE</sequence>
<accession>A0ABZ1SZB4</accession>
<dbReference type="SUPFAM" id="SSF55048">
    <property type="entry name" value="Probable ACP-binding domain of malonyl-CoA ACP transacylase"/>
    <property type="match status" value="1"/>
</dbReference>
<keyword evidence="2 6" id="KW-0808">Transferase</keyword>
<dbReference type="Gene3D" id="3.40.366.10">
    <property type="entry name" value="Malonyl-Coenzyme A Acyl Carrier Protein, domain 2"/>
    <property type="match status" value="1"/>
</dbReference>
<dbReference type="Pfam" id="PF21607">
    <property type="entry name" value="FabD_helical_ins"/>
    <property type="match status" value="1"/>
</dbReference>
<dbReference type="PANTHER" id="PTHR42681">
    <property type="entry name" value="MALONYL-COA-ACYL CARRIER PROTEIN TRANSACYLASE, MITOCHONDRIAL"/>
    <property type="match status" value="1"/>
</dbReference>
<gene>
    <name evidence="6" type="primary">fabD</name>
    <name evidence="6" type="ORF">OG913_12905</name>
</gene>
<dbReference type="EMBL" id="CP108085">
    <property type="protein sequence ID" value="WUP77859.1"/>
    <property type="molecule type" value="Genomic_DNA"/>
</dbReference>
<dbReference type="InterPro" id="IPR014043">
    <property type="entry name" value="Acyl_transferase_dom"/>
</dbReference>
<evidence type="ECO:0000256" key="2">
    <source>
        <dbReference type="ARBA" id="ARBA00022679"/>
    </source>
</evidence>
<dbReference type="PANTHER" id="PTHR42681:SF1">
    <property type="entry name" value="MALONYL-COA-ACYL CARRIER PROTEIN TRANSACYLASE, MITOCHONDRIAL"/>
    <property type="match status" value="1"/>
</dbReference>
<dbReference type="InterPro" id="IPR001227">
    <property type="entry name" value="Ac_transferase_dom_sf"/>
</dbReference>
<dbReference type="Gene3D" id="3.20.20.70">
    <property type="entry name" value="Aldolase class I"/>
    <property type="match status" value="1"/>
</dbReference>
<keyword evidence="7" id="KW-1185">Reference proteome</keyword>
<dbReference type="RefSeq" id="WP_328710405.1">
    <property type="nucleotide sequence ID" value="NZ_CP108085.1"/>
</dbReference>
<dbReference type="InterPro" id="IPR014179">
    <property type="entry name" value="PfaD-like_TIM-barrel"/>
</dbReference>
<dbReference type="InterPro" id="IPR013785">
    <property type="entry name" value="Aldolase_TIM"/>
</dbReference>
<dbReference type="GO" id="GO:0004314">
    <property type="term" value="F:[acyl-carrier-protein] S-malonyltransferase activity"/>
    <property type="evidence" value="ECO:0007669"/>
    <property type="project" value="UniProtKB-EC"/>
</dbReference>
<dbReference type="InterPro" id="IPR050858">
    <property type="entry name" value="Mal-CoA-ACP_Trans/PKS_FabD"/>
</dbReference>
<proteinExistence type="predicted"/>
<dbReference type="InterPro" id="IPR004410">
    <property type="entry name" value="Malonyl_CoA-ACP_transAc_FabD"/>
</dbReference>
<dbReference type="Proteomes" id="UP001432011">
    <property type="component" value="Chromosome"/>
</dbReference>
<protein>
    <recommendedName>
        <fullName evidence="1">[acyl-carrier-protein] S-malonyltransferase</fullName>
        <ecNumber evidence="1">2.3.1.39</ecNumber>
    </recommendedName>
</protein>
<reference evidence="6" key="1">
    <citation type="submission" date="2022-10" db="EMBL/GenBank/DDBJ databases">
        <title>The complete genomes of actinobacterial strains from the NBC collection.</title>
        <authorList>
            <person name="Joergensen T.S."/>
            <person name="Alvarez Arevalo M."/>
            <person name="Sterndorff E.B."/>
            <person name="Faurdal D."/>
            <person name="Vuksanovic O."/>
            <person name="Mourched A.-S."/>
            <person name="Charusanti P."/>
            <person name="Shaw S."/>
            <person name="Blin K."/>
            <person name="Weber T."/>
        </authorList>
    </citation>
    <scope>NUCLEOTIDE SEQUENCE</scope>
    <source>
        <strain evidence="6">NBC_00254</strain>
    </source>
</reference>
<dbReference type="SUPFAM" id="SSF52151">
    <property type="entry name" value="FabD/lysophospholipase-like"/>
    <property type="match status" value="1"/>
</dbReference>
<feature type="domain" description="Malonyl-CoA:ACP transacylase (MAT)" evidence="5">
    <location>
        <begin position="5"/>
        <end position="305"/>
    </location>
</feature>
<keyword evidence="3 6" id="KW-0012">Acyltransferase</keyword>
<dbReference type="NCBIfam" id="TIGR00128">
    <property type="entry name" value="fabD"/>
    <property type="match status" value="1"/>
</dbReference>
<evidence type="ECO:0000256" key="3">
    <source>
        <dbReference type="ARBA" id="ARBA00023315"/>
    </source>
</evidence>
<dbReference type="InterPro" id="IPR016036">
    <property type="entry name" value="Malonyl_transacylase_ACP-bd"/>
</dbReference>
<dbReference type="Pfam" id="PF03060">
    <property type="entry name" value="NMO"/>
    <property type="match status" value="1"/>
</dbReference>
<evidence type="ECO:0000256" key="1">
    <source>
        <dbReference type="ARBA" id="ARBA00013258"/>
    </source>
</evidence>
<name>A0ABZ1SZB4_9ACTN</name>
<evidence type="ECO:0000259" key="5">
    <source>
        <dbReference type="SMART" id="SM00827"/>
    </source>
</evidence>
<comment type="catalytic activity">
    <reaction evidence="4">
        <text>holo-[ACP] + malonyl-CoA = malonyl-[ACP] + CoA</text>
        <dbReference type="Rhea" id="RHEA:41792"/>
        <dbReference type="Rhea" id="RHEA-COMP:9623"/>
        <dbReference type="Rhea" id="RHEA-COMP:9685"/>
        <dbReference type="ChEBI" id="CHEBI:57287"/>
        <dbReference type="ChEBI" id="CHEBI:57384"/>
        <dbReference type="ChEBI" id="CHEBI:64479"/>
        <dbReference type="ChEBI" id="CHEBI:78449"/>
        <dbReference type="EC" id="2.3.1.39"/>
    </reaction>
</comment>
<evidence type="ECO:0000313" key="7">
    <source>
        <dbReference type="Proteomes" id="UP001432011"/>
    </source>
</evidence>
<dbReference type="Pfam" id="PF00698">
    <property type="entry name" value="Acyl_transf_1"/>
    <property type="match status" value="1"/>
</dbReference>
<dbReference type="SUPFAM" id="SSF51412">
    <property type="entry name" value="Inosine monophosphate dehydrogenase (IMPDH)"/>
    <property type="match status" value="1"/>
</dbReference>
<dbReference type="InterPro" id="IPR049489">
    <property type="entry name" value="FabD-like_helical_ins"/>
</dbReference>
<dbReference type="CDD" id="cd04742">
    <property type="entry name" value="NPD_FabD"/>
    <property type="match status" value="1"/>
</dbReference>
<evidence type="ECO:0000256" key="4">
    <source>
        <dbReference type="ARBA" id="ARBA00048462"/>
    </source>
</evidence>
<dbReference type="Gene3D" id="3.30.70.250">
    <property type="entry name" value="Malonyl-CoA ACP transacylase, ACP-binding"/>
    <property type="match status" value="1"/>
</dbReference>
<dbReference type="EC" id="2.3.1.39" evidence="1"/>
<organism evidence="6 7">
    <name type="scientific">Microbispora hainanensis</name>
    <dbReference type="NCBI Taxonomy" id="568844"/>
    <lineage>
        <taxon>Bacteria</taxon>
        <taxon>Bacillati</taxon>
        <taxon>Actinomycetota</taxon>
        <taxon>Actinomycetes</taxon>
        <taxon>Streptosporangiales</taxon>
        <taxon>Streptosporangiaceae</taxon>
        <taxon>Microbispora</taxon>
    </lineage>
</organism>
<dbReference type="SMART" id="SM00827">
    <property type="entry name" value="PKS_AT"/>
    <property type="match status" value="1"/>
</dbReference>